<sequence>MRVTPEKKEEWREALEEGETLTTLVRRAVDREIRDEYVHESELGAYGGVEADGVELAEQMHQKAMEEVENRTEALQNQIDEMMVSEGYSQEQVESTAMDAYEELPAAPEPPADAESTTNTQDLRLKKAQEQLLSAAEVAEKGDIDGSAEKVADVLNEPEPLVREALIYLEKRSTLSVESIVVDGTRHWMTL</sequence>
<reference evidence="3 4" key="1">
    <citation type="submission" date="2020-11" db="EMBL/GenBank/DDBJ databases">
        <title>Carbohydrate-dependent, anaerobic sulfur respiration: A novel catabolism in halophilic archaea.</title>
        <authorList>
            <person name="Sorokin D.Y."/>
            <person name="Messina E."/>
            <person name="Smedile F."/>
            <person name="La Cono V."/>
            <person name="Hallsworth J.E."/>
            <person name="Yakimov M.M."/>
        </authorList>
    </citation>
    <scope>NUCLEOTIDE SEQUENCE [LARGE SCALE GENOMIC DNA]</scope>
    <source>
        <strain evidence="3 4">HSR12-2</strain>
    </source>
</reference>
<dbReference type="EMBL" id="CP064788">
    <property type="protein sequence ID" value="QSG08507.1"/>
    <property type="molecule type" value="Genomic_DNA"/>
</dbReference>
<dbReference type="KEGG" id="hds:HSR122_1106"/>
<dbReference type="Proteomes" id="UP000662973">
    <property type="component" value="Chromosome"/>
</dbReference>
<keyword evidence="4" id="KW-1185">Reference proteome</keyword>
<name>A0A897N717_9EURY</name>
<evidence type="ECO:0000256" key="1">
    <source>
        <dbReference type="SAM" id="Coils"/>
    </source>
</evidence>
<dbReference type="AlphaFoldDB" id="A0A897N717"/>
<evidence type="ECO:0000313" key="3">
    <source>
        <dbReference type="EMBL" id="QSG08507.1"/>
    </source>
</evidence>
<accession>A0A897N717</accession>
<evidence type="ECO:0000256" key="2">
    <source>
        <dbReference type="SAM" id="MobiDB-lite"/>
    </source>
</evidence>
<gene>
    <name evidence="3" type="ORF">HSR122_1106</name>
</gene>
<feature type="coiled-coil region" evidence="1">
    <location>
        <begin position="58"/>
        <end position="85"/>
    </location>
</feature>
<protein>
    <submittedName>
        <fullName evidence="3">Uncharacterized protein</fullName>
    </submittedName>
</protein>
<organism evidence="3 4">
    <name type="scientific">Halapricum desulfuricans</name>
    <dbReference type="NCBI Taxonomy" id="2841257"/>
    <lineage>
        <taxon>Archaea</taxon>
        <taxon>Methanobacteriati</taxon>
        <taxon>Methanobacteriota</taxon>
        <taxon>Stenosarchaea group</taxon>
        <taxon>Halobacteria</taxon>
        <taxon>Halobacteriales</taxon>
        <taxon>Haloarculaceae</taxon>
        <taxon>Halapricum</taxon>
    </lineage>
</organism>
<evidence type="ECO:0000313" key="4">
    <source>
        <dbReference type="Proteomes" id="UP000662973"/>
    </source>
</evidence>
<feature type="region of interest" description="Disordered" evidence="2">
    <location>
        <begin position="87"/>
        <end position="121"/>
    </location>
</feature>
<proteinExistence type="predicted"/>
<keyword evidence="1" id="KW-0175">Coiled coil</keyword>